<dbReference type="AlphaFoldDB" id="A0A9X1DCF7"/>
<protein>
    <submittedName>
        <fullName evidence="2">Uncharacterized protein</fullName>
    </submittedName>
</protein>
<keyword evidence="3" id="KW-1185">Reference proteome</keyword>
<keyword evidence="1" id="KW-0472">Membrane</keyword>
<proteinExistence type="predicted"/>
<feature type="transmembrane region" description="Helical" evidence="1">
    <location>
        <begin position="61"/>
        <end position="79"/>
    </location>
</feature>
<feature type="transmembrane region" description="Helical" evidence="1">
    <location>
        <begin position="32"/>
        <end position="54"/>
    </location>
</feature>
<keyword evidence="1" id="KW-0812">Transmembrane</keyword>
<sequence length="118" mass="12923">MIGNRFALSMAFITFAVMVCGLTLAIGNEVVAYLAATLLFLCLCVVEQVGLLPLFRGFLRLALLIVLPSAAFPLADLGYLPFPQVTLYMAAIIMLAALPVFWWQMAKRRTNSGPTIVR</sequence>
<organism evidence="2 3">
    <name type="scientific">Sphingobium nicotianae</name>
    <dbReference type="NCBI Taxonomy" id="2782607"/>
    <lineage>
        <taxon>Bacteria</taxon>
        <taxon>Pseudomonadati</taxon>
        <taxon>Pseudomonadota</taxon>
        <taxon>Alphaproteobacteria</taxon>
        <taxon>Sphingomonadales</taxon>
        <taxon>Sphingomonadaceae</taxon>
        <taxon>Sphingobium</taxon>
    </lineage>
</organism>
<comment type="caution">
    <text evidence="2">The sequence shown here is derived from an EMBL/GenBank/DDBJ whole genome shotgun (WGS) entry which is preliminary data.</text>
</comment>
<keyword evidence="1" id="KW-1133">Transmembrane helix</keyword>
<dbReference type="EMBL" id="JAHGAW010000007">
    <property type="protein sequence ID" value="MBT2187577.1"/>
    <property type="molecule type" value="Genomic_DNA"/>
</dbReference>
<reference evidence="2" key="1">
    <citation type="submission" date="2021-05" db="EMBL/GenBank/DDBJ databases">
        <title>Genome of Sphingobium sp. strain.</title>
        <authorList>
            <person name="Fan R."/>
        </authorList>
    </citation>
    <scope>NUCLEOTIDE SEQUENCE</scope>
    <source>
        <strain evidence="2">H33</strain>
    </source>
</reference>
<feature type="transmembrane region" description="Helical" evidence="1">
    <location>
        <begin position="7"/>
        <end position="26"/>
    </location>
</feature>
<evidence type="ECO:0000256" key="1">
    <source>
        <dbReference type="SAM" id="Phobius"/>
    </source>
</evidence>
<dbReference type="Proteomes" id="UP001138757">
    <property type="component" value="Unassembled WGS sequence"/>
</dbReference>
<accession>A0A9X1DCF7</accession>
<evidence type="ECO:0000313" key="2">
    <source>
        <dbReference type="EMBL" id="MBT2187577.1"/>
    </source>
</evidence>
<name>A0A9X1DCF7_9SPHN</name>
<gene>
    <name evidence="2" type="ORF">KK488_11555</name>
</gene>
<feature type="transmembrane region" description="Helical" evidence="1">
    <location>
        <begin position="85"/>
        <end position="103"/>
    </location>
</feature>
<evidence type="ECO:0000313" key="3">
    <source>
        <dbReference type="Proteomes" id="UP001138757"/>
    </source>
</evidence>
<dbReference type="RefSeq" id="WP_214623672.1">
    <property type="nucleotide sequence ID" value="NZ_JAHGAW010000007.1"/>
</dbReference>